<feature type="compositionally biased region" description="Basic residues" evidence="1">
    <location>
        <begin position="28"/>
        <end position="43"/>
    </location>
</feature>
<dbReference type="STRING" id="763407.A0A162TER8"/>
<dbReference type="GO" id="GO:0008757">
    <property type="term" value="F:S-adenosylmethionine-dependent methyltransferase activity"/>
    <property type="evidence" value="ECO:0007669"/>
    <property type="project" value="InterPro"/>
</dbReference>
<dbReference type="Pfam" id="PF08241">
    <property type="entry name" value="Methyltransf_11"/>
    <property type="match status" value="1"/>
</dbReference>
<name>A0A162TER8_PHYB8</name>
<feature type="region of interest" description="Disordered" evidence="1">
    <location>
        <begin position="216"/>
        <end position="264"/>
    </location>
</feature>
<proteinExistence type="predicted"/>
<gene>
    <name evidence="3" type="ORF">PHYBLDRAFT_189288</name>
</gene>
<dbReference type="InterPro" id="IPR029063">
    <property type="entry name" value="SAM-dependent_MTases_sf"/>
</dbReference>
<evidence type="ECO:0000259" key="2">
    <source>
        <dbReference type="Pfam" id="PF08241"/>
    </source>
</evidence>
<organism evidence="3 4">
    <name type="scientific">Phycomyces blakesleeanus (strain ATCC 8743b / DSM 1359 / FGSC 10004 / NBRC 33097 / NRRL 1555)</name>
    <dbReference type="NCBI Taxonomy" id="763407"/>
    <lineage>
        <taxon>Eukaryota</taxon>
        <taxon>Fungi</taxon>
        <taxon>Fungi incertae sedis</taxon>
        <taxon>Mucoromycota</taxon>
        <taxon>Mucoromycotina</taxon>
        <taxon>Mucoromycetes</taxon>
        <taxon>Mucorales</taxon>
        <taxon>Phycomycetaceae</taxon>
        <taxon>Phycomyces</taxon>
    </lineage>
</organism>
<keyword evidence="4" id="KW-1185">Reference proteome</keyword>
<dbReference type="InParanoid" id="A0A162TER8"/>
<dbReference type="Gene3D" id="3.40.50.150">
    <property type="entry name" value="Vaccinia Virus protein VP39"/>
    <property type="match status" value="1"/>
</dbReference>
<feature type="compositionally biased region" description="Low complexity" evidence="1">
    <location>
        <begin position="221"/>
        <end position="264"/>
    </location>
</feature>
<dbReference type="Proteomes" id="UP000077315">
    <property type="component" value="Unassembled WGS sequence"/>
</dbReference>
<evidence type="ECO:0000256" key="1">
    <source>
        <dbReference type="SAM" id="MobiDB-lite"/>
    </source>
</evidence>
<dbReference type="FunCoup" id="A0A162TER8">
    <property type="interactions" value="3"/>
</dbReference>
<feature type="region of interest" description="Disordered" evidence="1">
    <location>
        <begin position="1"/>
        <end position="72"/>
    </location>
</feature>
<dbReference type="VEuPathDB" id="FungiDB:PHYBLDRAFT_189288"/>
<feature type="domain" description="Methyltransferase type 11" evidence="2">
    <location>
        <begin position="321"/>
        <end position="369"/>
    </location>
</feature>
<dbReference type="AlphaFoldDB" id="A0A162TER8"/>
<dbReference type="InterPro" id="IPR013216">
    <property type="entry name" value="Methyltransf_11"/>
</dbReference>
<feature type="region of interest" description="Disordered" evidence="1">
    <location>
        <begin position="270"/>
        <end position="289"/>
    </location>
</feature>
<dbReference type="EMBL" id="KV441002">
    <property type="protein sequence ID" value="OAD66553.1"/>
    <property type="molecule type" value="Genomic_DNA"/>
</dbReference>
<protein>
    <recommendedName>
        <fullName evidence="2">Methyltransferase type 11 domain-containing protein</fullName>
    </recommendedName>
</protein>
<reference evidence="4" key="1">
    <citation type="submission" date="2015-06" db="EMBL/GenBank/DDBJ databases">
        <title>Expansion of signal transduction pathways in fungi by whole-genome duplication.</title>
        <authorList>
            <consortium name="DOE Joint Genome Institute"/>
            <person name="Corrochano L.M."/>
            <person name="Kuo A."/>
            <person name="Marcet-Houben M."/>
            <person name="Polaino S."/>
            <person name="Salamov A."/>
            <person name="Villalobos J.M."/>
            <person name="Alvarez M.I."/>
            <person name="Avalos J."/>
            <person name="Benito E.P."/>
            <person name="Benoit I."/>
            <person name="Burger G."/>
            <person name="Camino L.P."/>
            <person name="Canovas D."/>
            <person name="Cerda-Olmedo E."/>
            <person name="Cheng J.-F."/>
            <person name="Dominguez A."/>
            <person name="Elias M."/>
            <person name="Eslava A.P."/>
            <person name="Glaser F."/>
            <person name="Grimwood J."/>
            <person name="Gutierrez G."/>
            <person name="Heitman J."/>
            <person name="Henrissat B."/>
            <person name="Iturriaga E.A."/>
            <person name="Lang B.F."/>
            <person name="Lavin J.L."/>
            <person name="Lee S."/>
            <person name="Li W."/>
            <person name="Lindquist E."/>
            <person name="Lopez-Garcia S."/>
            <person name="Luque E.M."/>
            <person name="Marcos A.T."/>
            <person name="Martin J."/>
            <person name="McCluskey K."/>
            <person name="Medina H.R."/>
            <person name="Miralles-Duran A."/>
            <person name="Miyazaki A."/>
            <person name="Munoz-Torres E."/>
            <person name="Oguiza J.A."/>
            <person name="Ohm R."/>
            <person name="Olmedo M."/>
            <person name="Orejas M."/>
            <person name="Ortiz-Castellanos L."/>
            <person name="Pisabarro A.G."/>
            <person name="Rodriguez-Romero J."/>
            <person name="Ruiz-Herrera J."/>
            <person name="Ruiz-Vazquez R."/>
            <person name="Sanz C."/>
            <person name="Schackwitz W."/>
            <person name="Schmutz J."/>
            <person name="Shahriari M."/>
            <person name="Shelest E."/>
            <person name="Silva-Franco F."/>
            <person name="Soanes D."/>
            <person name="Syed K."/>
            <person name="Tagua V.G."/>
            <person name="Talbot N.J."/>
            <person name="Thon M."/>
            <person name="De vries R.P."/>
            <person name="Wiebenga A."/>
            <person name="Yadav J.S."/>
            <person name="Braun E.L."/>
            <person name="Baker S."/>
            <person name="Garre V."/>
            <person name="Horwitz B."/>
            <person name="Torres-Martinez S."/>
            <person name="Idnurm A."/>
            <person name="Herrera-Estrella A."/>
            <person name="Gabaldon T."/>
            <person name="Grigoriev I.V."/>
        </authorList>
    </citation>
    <scope>NUCLEOTIDE SEQUENCE [LARGE SCALE GENOMIC DNA]</scope>
    <source>
        <strain evidence="4">NRRL 1555(-)</strain>
    </source>
</reference>
<dbReference type="SUPFAM" id="SSF53335">
    <property type="entry name" value="S-adenosyl-L-methionine-dependent methyltransferases"/>
    <property type="match status" value="1"/>
</dbReference>
<accession>A0A162TER8</accession>
<dbReference type="RefSeq" id="XP_018284593.1">
    <property type="nucleotide sequence ID" value="XM_018439636.1"/>
</dbReference>
<evidence type="ECO:0000313" key="3">
    <source>
        <dbReference type="EMBL" id="OAD66553.1"/>
    </source>
</evidence>
<dbReference type="GeneID" id="29000542"/>
<sequence length="512" mass="57103">MGNILGSKISSSKEPHDTWSFGFGGHNVPKHLRPSRQVRKNLKTTKATSNSKQEEPNNNNNNNNQTGEDDGERVERLVRDADVLSENDGDEGDAFVQNYTVDPMFSTGPQGAFRWFKGRRFAFSNKRGVSSALPSDPEELDRTRVLNYVLRWVFGGTVLAPVEEQLQKGCRVLNVGSGPGMWLGHPIMDMALDYTNSKFTAVDVCDLMPQTDLTNHFDQESSSISPNPSISQIPSPNSLPVHSNININNSSSSNSSSSNVSPSSAYSSSSISSSTFSSPQETQSCPRLPARAPNFCPTVVSSTGTEPTKKKILENLDFYIVKLPEDSLPFEDNTFDFVQQRMASSNYSLLEWKKIMTEMARVTKPGGYVQLLETDYLLHSLGPKGVLWLDELTTAFRERRKGEPRIACYINELLLAVGFQDIKTTMVSVPVGAWGLDIGLLWQQNVDAFIQASMPLMVNVLQMSPSEFKRRWRETCDEVNDSKTFTNIHCGWAQKPVDKPAITDWSLCELYR</sequence>
<evidence type="ECO:0000313" key="4">
    <source>
        <dbReference type="Proteomes" id="UP000077315"/>
    </source>
</evidence>
<dbReference type="OrthoDB" id="506498at2759"/>